<gene>
    <name evidence="1" type="ORF">EVAR_59185_1</name>
</gene>
<evidence type="ECO:0000313" key="2">
    <source>
        <dbReference type="Proteomes" id="UP000299102"/>
    </source>
</evidence>
<name>A0A4C1ZKX3_EUMVA</name>
<dbReference type="Proteomes" id="UP000299102">
    <property type="component" value="Unassembled WGS sequence"/>
</dbReference>
<protein>
    <submittedName>
        <fullName evidence="1">Uncharacterized protein</fullName>
    </submittedName>
</protein>
<keyword evidence="2" id="KW-1185">Reference proteome</keyword>
<organism evidence="1 2">
    <name type="scientific">Eumeta variegata</name>
    <name type="common">Bagworm moth</name>
    <name type="synonym">Eumeta japonica</name>
    <dbReference type="NCBI Taxonomy" id="151549"/>
    <lineage>
        <taxon>Eukaryota</taxon>
        <taxon>Metazoa</taxon>
        <taxon>Ecdysozoa</taxon>
        <taxon>Arthropoda</taxon>
        <taxon>Hexapoda</taxon>
        <taxon>Insecta</taxon>
        <taxon>Pterygota</taxon>
        <taxon>Neoptera</taxon>
        <taxon>Endopterygota</taxon>
        <taxon>Lepidoptera</taxon>
        <taxon>Glossata</taxon>
        <taxon>Ditrysia</taxon>
        <taxon>Tineoidea</taxon>
        <taxon>Psychidae</taxon>
        <taxon>Oiketicinae</taxon>
        <taxon>Eumeta</taxon>
    </lineage>
</organism>
<dbReference type="AlphaFoldDB" id="A0A4C1ZKX3"/>
<dbReference type="OrthoDB" id="7492933at2759"/>
<proteinExistence type="predicted"/>
<accession>A0A4C1ZKX3</accession>
<reference evidence="1 2" key="1">
    <citation type="journal article" date="2019" name="Commun. Biol.">
        <title>The bagworm genome reveals a unique fibroin gene that provides high tensile strength.</title>
        <authorList>
            <person name="Kono N."/>
            <person name="Nakamura H."/>
            <person name="Ohtoshi R."/>
            <person name="Tomita M."/>
            <person name="Numata K."/>
            <person name="Arakawa K."/>
        </authorList>
    </citation>
    <scope>NUCLEOTIDE SEQUENCE [LARGE SCALE GENOMIC DNA]</scope>
</reference>
<sequence>MVLCPPFRWSSKGGYKLDADRSPPRKQTISNSYNESQGFALLICCTRNLNYNKRGYARFFIEIDIEKGILATVQCLRGINVILVYRRKSGV</sequence>
<comment type="caution">
    <text evidence="1">The sequence shown here is derived from an EMBL/GenBank/DDBJ whole genome shotgun (WGS) entry which is preliminary data.</text>
</comment>
<evidence type="ECO:0000313" key="1">
    <source>
        <dbReference type="EMBL" id="GBP87257.1"/>
    </source>
</evidence>
<dbReference type="EMBL" id="BGZK01001847">
    <property type="protein sequence ID" value="GBP87257.1"/>
    <property type="molecule type" value="Genomic_DNA"/>
</dbReference>